<comment type="caution">
    <text evidence="2">The sequence shown here is derived from an EMBL/GenBank/DDBJ whole genome shotgun (WGS) entry which is preliminary data.</text>
</comment>
<feature type="compositionally biased region" description="Polar residues" evidence="1">
    <location>
        <begin position="34"/>
        <end position="45"/>
    </location>
</feature>
<sequence>MEEAASENDVSDATPKGNNPHLFSYPKTDKLVENAQNSQGQSSGYQKPYQGRTYVLNQAQHNQFLNQKQQTSQQTASSPTTASQDEMKGLATMMQQMLQASHMRQMDVQIAQTAESVKRQQGTLPGKTDKNPKECSAVALRSGRTLPDAVPKKLSAAEKGKQKEAKTSRKDQEETKCKKMLEDLTIKLPRMDAVQMIPSMRSLIKVLISGKITGDSELLLVSKECTAIIPYEMHCGGNTRHRTRDRKGSLRSDRTRVLLGRYVATKSKPKLGRYVATERPFRPIAMQRPSSS</sequence>
<gene>
    <name evidence="2" type="ORF">F2Q70_00036218</name>
</gene>
<name>A0A8S9JRA1_BRACR</name>
<feature type="compositionally biased region" description="Polar residues" evidence="1">
    <location>
        <begin position="55"/>
        <end position="66"/>
    </location>
</feature>
<reference evidence="2" key="1">
    <citation type="submission" date="2019-12" db="EMBL/GenBank/DDBJ databases">
        <title>Genome sequencing and annotation of Brassica cretica.</title>
        <authorList>
            <person name="Studholme D.J."/>
            <person name="Sarris P.F."/>
        </authorList>
    </citation>
    <scope>NUCLEOTIDE SEQUENCE</scope>
    <source>
        <strain evidence="2">PFS-102/07</strain>
        <tissue evidence="2">Leaf</tissue>
    </source>
</reference>
<feature type="region of interest" description="Disordered" evidence="1">
    <location>
        <begin position="1"/>
        <end position="84"/>
    </location>
</feature>
<dbReference type="AlphaFoldDB" id="A0A8S9JRA1"/>
<evidence type="ECO:0000313" key="2">
    <source>
        <dbReference type="EMBL" id="KAF2584258.1"/>
    </source>
</evidence>
<dbReference type="EMBL" id="QGKY02000246">
    <property type="protein sequence ID" value="KAF2584258.1"/>
    <property type="molecule type" value="Genomic_DNA"/>
</dbReference>
<feature type="compositionally biased region" description="Acidic residues" evidence="1">
    <location>
        <begin position="1"/>
        <end position="10"/>
    </location>
</feature>
<protein>
    <submittedName>
        <fullName evidence="2">Uncharacterized protein</fullName>
    </submittedName>
</protein>
<feature type="compositionally biased region" description="Basic and acidic residues" evidence="1">
    <location>
        <begin position="155"/>
        <end position="175"/>
    </location>
</feature>
<accession>A0A8S9JRA1</accession>
<feature type="region of interest" description="Disordered" evidence="1">
    <location>
        <begin position="140"/>
        <end position="175"/>
    </location>
</feature>
<organism evidence="2">
    <name type="scientific">Brassica cretica</name>
    <name type="common">Mustard</name>
    <dbReference type="NCBI Taxonomy" id="69181"/>
    <lineage>
        <taxon>Eukaryota</taxon>
        <taxon>Viridiplantae</taxon>
        <taxon>Streptophyta</taxon>
        <taxon>Embryophyta</taxon>
        <taxon>Tracheophyta</taxon>
        <taxon>Spermatophyta</taxon>
        <taxon>Magnoliopsida</taxon>
        <taxon>eudicotyledons</taxon>
        <taxon>Gunneridae</taxon>
        <taxon>Pentapetalae</taxon>
        <taxon>rosids</taxon>
        <taxon>malvids</taxon>
        <taxon>Brassicales</taxon>
        <taxon>Brassicaceae</taxon>
        <taxon>Brassiceae</taxon>
        <taxon>Brassica</taxon>
    </lineage>
</organism>
<proteinExistence type="predicted"/>
<evidence type="ECO:0000256" key="1">
    <source>
        <dbReference type="SAM" id="MobiDB-lite"/>
    </source>
</evidence>
<feature type="compositionally biased region" description="Low complexity" evidence="1">
    <location>
        <begin position="67"/>
        <end position="84"/>
    </location>
</feature>